<gene>
    <name evidence="5" type="ORF">EV679_3038</name>
</gene>
<comment type="caution">
    <text evidence="5">The sequence shown here is derived from an EMBL/GenBank/DDBJ whole genome shotgun (WGS) entry which is preliminary data.</text>
</comment>
<dbReference type="EMBL" id="SGWZ01000006">
    <property type="protein sequence ID" value="RZS65251.1"/>
    <property type="molecule type" value="Genomic_DNA"/>
</dbReference>
<dbReference type="PANTHER" id="PTHR43537">
    <property type="entry name" value="TRANSCRIPTIONAL REGULATOR, GNTR FAMILY"/>
    <property type="match status" value="1"/>
</dbReference>
<dbReference type="InterPro" id="IPR008920">
    <property type="entry name" value="TF_FadR/GntR_C"/>
</dbReference>
<protein>
    <submittedName>
        <fullName evidence="5">GntR family transcriptional regulator</fullName>
    </submittedName>
</protein>
<dbReference type="GO" id="GO:0003700">
    <property type="term" value="F:DNA-binding transcription factor activity"/>
    <property type="evidence" value="ECO:0007669"/>
    <property type="project" value="InterPro"/>
</dbReference>
<evidence type="ECO:0000313" key="5">
    <source>
        <dbReference type="EMBL" id="RZS65251.1"/>
    </source>
</evidence>
<evidence type="ECO:0000259" key="4">
    <source>
        <dbReference type="PROSITE" id="PS50949"/>
    </source>
</evidence>
<dbReference type="CDD" id="cd07377">
    <property type="entry name" value="WHTH_GntR"/>
    <property type="match status" value="1"/>
</dbReference>
<organism evidence="5 6">
    <name type="scientific">Kerstersia gyiorum</name>
    <dbReference type="NCBI Taxonomy" id="206506"/>
    <lineage>
        <taxon>Bacteria</taxon>
        <taxon>Pseudomonadati</taxon>
        <taxon>Pseudomonadota</taxon>
        <taxon>Betaproteobacteria</taxon>
        <taxon>Burkholderiales</taxon>
        <taxon>Alcaligenaceae</taxon>
        <taxon>Kerstersia</taxon>
    </lineage>
</organism>
<dbReference type="SUPFAM" id="SSF48008">
    <property type="entry name" value="GntR ligand-binding domain-like"/>
    <property type="match status" value="1"/>
</dbReference>
<dbReference type="Pfam" id="PF07729">
    <property type="entry name" value="FCD"/>
    <property type="match status" value="1"/>
</dbReference>
<keyword evidence="2" id="KW-0238">DNA-binding</keyword>
<accession>A0A4Q7MBT5</accession>
<dbReference type="SUPFAM" id="SSF46785">
    <property type="entry name" value="Winged helix' DNA-binding domain"/>
    <property type="match status" value="1"/>
</dbReference>
<keyword evidence="3" id="KW-0804">Transcription</keyword>
<dbReference type="PRINTS" id="PR00035">
    <property type="entry name" value="HTHGNTR"/>
</dbReference>
<dbReference type="SMART" id="SM00895">
    <property type="entry name" value="FCD"/>
    <property type="match status" value="1"/>
</dbReference>
<dbReference type="InterPro" id="IPR036390">
    <property type="entry name" value="WH_DNA-bd_sf"/>
</dbReference>
<dbReference type="InterPro" id="IPR011711">
    <property type="entry name" value="GntR_C"/>
</dbReference>
<name>A0A4Q7MBT5_9BURK</name>
<dbReference type="InterPro" id="IPR036388">
    <property type="entry name" value="WH-like_DNA-bd_sf"/>
</dbReference>
<feature type="domain" description="HTH gntR-type" evidence="4">
    <location>
        <begin position="12"/>
        <end position="80"/>
    </location>
</feature>
<dbReference type="AlphaFoldDB" id="A0A4Q7MBT5"/>
<reference evidence="5 6" key="1">
    <citation type="submission" date="2019-02" db="EMBL/GenBank/DDBJ databases">
        <title>Genomic Encyclopedia of Type Strains, Phase IV (KMG-IV): sequencing the most valuable type-strain genomes for metagenomic binning, comparative biology and taxonomic classification.</title>
        <authorList>
            <person name="Goeker M."/>
        </authorList>
    </citation>
    <scope>NUCLEOTIDE SEQUENCE [LARGE SCALE GENOMIC DNA]</scope>
    <source>
        <strain evidence="5 6">DSM 16618</strain>
    </source>
</reference>
<dbReference type="PROSITE" id="PS50949">
    <property type="entry name" value="HTH_GNTR"/>
    <property type="match status" value="1"/>
</dbReference>
<proteinExistence type="predicted"/>
<dbReference type="Pfam" id="PF00392">
    <property type="entry name" value="GntR"/>
    <property type="match status" value="1"/>
</dbReference>
<evidence type="ECO:0000256" key="1">
    <source>
        <dbReference type="ARBA" id="ARBA00023015"/>
    </source>
</evidence>
<keyword evidence="1" id="KW-0805">Transcription regulation</keyword>
<evidence type="ECO:0000256" key="3">
    <source>
        <dbReference type="ARBA" id="ARBA00023163"/>
    </source>
</evidence>
<evidence type="ECO:0000313" key="6">
    <source>
        <dbReference type="Proteomes" id="UP000292039"/>
    </source>
</evidence>
<dbReference type="SMART" id="SM00345">
    <property type="entry name" value="HTH_GNTR"/>
    <property type="match status" value="1"/>
</dbReference>
<dbReference type="InterPro" id="IPR000524">
    <property type="entry name" value="Tscrpt_reg_HTH_GntR"/>
</dbReference>
<dbReference type="GO" id="GO:0003677">
    <property type="term" value="F:DNA binding"/>
    <property type="evidence" value="ECO:0007669"/>
    <property type="project" value="UniProtKB-KW"/>
</dbReference>
<evidence type="ECO:0000256" key="2">
    <source>
        <dbReference type="ARBA" id="ARBA00023125"/>
    </source>
</evidence>
<sequence>MNFPSTPRKRSRSLTQEVVLSLTRQIRQGEFPVGCKLPTESELMQREGVSRTVVREAISKLQAARLVETRHGIGTFVLDLPEAAHGDINLDVSLVTLLDVMSILEFRISIESEAAGLAAQRRTADDVAAMRAALDQFDLDSDARSEGNVEADIAFHTAIAVATGNRYFSDVLKQLGAAIIPRNRINAVQRTAEAQQEYLRQINGEHKVVLAAIDRQDAEAARAAMRTHLSNSRERLRAVWENMVDHQDAGTTGVL</sequence>
<dbReference type="Gene3D" id="1.20.120.530">
    <property type="entry name" value="GntR ligand-binding domain-like"/>
    <property type="match status" value="1"/>
</dbReference>
<dbReference type="Gene3D" id="1.10.10.10">
    <property type="entry name" value="Winged helix-like DNA-binding domain superfamily/Winged helix DNA-binding domain"/>
    <property type="match status" value="1"/>
</dbReference>
<dbReference type="Proteomes" id="UP000292039">
    <property type="component" value="Unassembled WGS sequence"/>
</dbReference>
<dbReference type="PANTHER" id="PTHR43537:SF44">
    <property type="entry name" value="GNTR FAMILY REGULATORY PROTEIN"/>
    <property type="match status" value="1"/>
</dbReference>